<dbReference type="Proteomes" id="UP000027195">
    <property type="component" value="Unassembled WGS sequence"/>
</dbReference>
<dbReference type="GO" id="GO:0008312">
    <property type="term" value="F:7S RNA binding"/>
    <property type="evidence" value="ECO:0007669"/>
    <property type="project" value="TreeGrafter"/>
</dbReference>
<name>A0A067N7M0_BOTB1</name>
<sequence>MPPKVTRKPAPTPTRKSAPSKRAAPKAPRSIDDRLKRLFSSLSSQIDGSHFKNALKTCDKILRLSPVDEDALRTKLVLLLQLDQYGTALTLIDSLAASSSDPKAHSFGFERAYVLYRLHRESEADAALKELDTEEKGVMHLEAQLKYRQGEYEAARDIYNDILVNHSPDADEHHDIITNLSATQKHIEFLSQGYLTSVHALPVSIAALEAAGAPSLPPAQSAFSASAPASASASQPPKPVASDQTPKPPRKSRIPAHVVPGVTPMPDPERWLKKRDRTRVQAGKKGRGRKDHHNFGAGATQGSVADDRGTASGGGVVTNVNVKAGGGGGKKGKKGR</sequence>
<feature type="region of interest" description="Disordered" evidence="1">
    <location>
        <begin position="215"/>
        <end position="336"/>
    </location>
</feature>
<dbReference type="Gene3D" id="1.25.40.10">
    <property type="entry name" value="Tetratricopeptide repeat domain"/>
    <property type="match status" value="1"/>
</dbReference>
<dbReference type="InParanoid" id="A0A067N7M0"/>
<evidence type="ECO:0000313" key="3">
    <source>
        <dbReference type="Proteomes" id="UP000027195"/>
    </source>
</evidence>
<dbReference type="GO" id="GO:0043022">
    <property type="term" value="F:ribosome binding"/>
    <property type="evidence" value="ECO:0007669"/>
    <property type="project" value="TreeGrafter"/>
</dbReference>
<dbReference type="InterPro" id="IPR026270">
    <property type="entry name" value="SRP72"/>
</dbReference>
<protein>
    <recommendedName>
        <fullName evidence="4">Signal recognition particle subunit SRP72</fullName>
    </recommendedName>
</protein>
<dbReference type="PANTHER" id="PTHR14094">
    <property type="entry name" value="SIGNAL RECOGNITION PARTICLE 72"/>
    <property type="match status" value="1"/>
</dbReference>
<feature type="compositionally biased region" description="Low complexity" evidence="1">
    <location>
        <begin position="218"/>
        <end position="235"/>
    </location>
</feature>
<keyword evidence="3" id="KW-1185">Reference proteome</keyword>
<feature type="region of interest" description="Disordered" evidence="1">
    <location>
        <begin position="1"/>
        <end position="30"/>
    </location>
</feature>
<dbReference type="InterPro" id="IPR011990">
    <property type="entry name" value="TPR-like_helical_dom_sf"/>
</dbReference>
<evidence type="ECO:0000256" key="1">
    <source>
        <dbReference type="SAM" id="MobiDB-lite"/>
    </source>
</evidence>
<dbReference type="AlphaFoldDB" id="A0A067N7M0"/>
<dbReference type="STRING" id="930990.A0A067N7M0"/>
<evidence type="ECO:0000313" key="2">
    <source>
        <dbReference type="EMBL" id="KDQ20132.1"/>
    </source>
</evidence>
<dbReference type="GO" id="GO:0006614">
    <property type="term" value="P:SRP-dependent cotranslational protein targeting to membrane"/>
    <property type="evidence" value="ECO:0007669"/>
    <property type="project" value="InterPro"/>
</dbReference>
<organism evidence="2 3">
    <name type="scientific">Botryobasidium botryosum (strain FD-172 SS1)</name>
    <dbReference type="NCBI Taxonomy" id="930990"/>
    <lineage>
        <taxon>Eukaryota</taxon>
        <taxon>Fungi</taxon>
        <taxon>Dikarya</taxon>
        <taxon>Basidiomycota</taxon>
        <taxon>Agaricomycotina</taxon>
        <taxon>Agaricomycetes</taxon>
        <taxon>Cantharellales</taxon>
        <taxon>Botryobasidiaceae</taxon>
        <taxon>Botryobasidium</taxon>
    </lineage>
</organism>
<dbReference type="Pfam" id="PF17004">
    <property type="entry name" value="SRP_TPR_like"/>
    <property type="match status" value="1"/>
</dbReference>
<proteinExistence type="predicted"/>
<accession>A0A067N7M0</accession>
<dbReference type="OrthoDB" id="5421607at2759"/>
<reference evidence="3" key="1">
    <citation type="journal article" date="2014" name="Proc. Natl. Acad. Sci. U.S.A.">
        <title>Extensive sampling of basidiomycete genomes demonstrates inadequacy of the white-rot/brown-rot paradigm for wood decay fungi.</title>
        <authorList>
            <person name="Riley R."/>
            <person name="Salamov A.A."/>
            <person name="Brown D.W."/>
            <person name="Nagy L.G."/>
            <person name="Floudas D."/>
            <person name="Held B.W."/>
            <person name="Levasseur A."/>
            <person name="Lombard V."/>
            <person name="Morin E."/>
            <person name="Otillar R."/>
            <person name="Lindquist E.A."/>
            <person name="Sun H."/>
            <person name="LaButti K.M."/>
            <person name="Schmutz J."/>
            <person name="Jabbour D."/>
            <person name="Luo H."/>
            <person name="Baker S.E."/>
            <person name="Pisabarro A.G."/>
            <person name="Walton J.D."/>
            <person name="Blanchette R.A."/>
            <person name="Henrissat B."/>
            <person name="Martin F."/>
            <person name="Cullen D."/>
            <person name="Hibbett D.S."/>
            <person name="Grigoriev I.V."/>
        </authorList>
    </citation>
    <scope>NUCLEOTIDE SEQUENCE [LARGE SCALE GENOMIC DNA]</scope>
    <source>
        <strain evidence="3">FD-172 SS1</strain>
    </source>
</reference>
<feature type="compositionally biased region" description="Basic residues" evidence="1">
    <location>
        <begin position="272"/>
        <end position="292"/>
    </location>
</feature>
<dbReference type="InterPro" id="IPR031545">
    <property type="entry name" value="SRP72_TPR-like"/>
</dbReference>
<evidence type="ECO:0008006" key="4">
    <source>
        <dbReference type="Google" id="ProtNLM"/>
    </source>
</evidence>
<dbReference type="HOGENOM" id="CLU_052873_0_0_1"/>
<gene>
    <name evidence="2" type="ORF">BOTBODRAFT_51471</name>
</gene>
<dbReference type="EMBL" id="KL198018">
    <property type="protein sequence ID" value="KDQ20132.1"/>
    <property type="molecule type" value="Genomic_DNA"/>
</dbReference>
<dbReference type="PANTHER" id="PTHR14094:SF9">
    <property type="entry name" value="SIGNAL RECOGNITION PARTICLE SUBUNIT SRP72"/>
    <property type="match status" value="1"/>
</dbReference>
<dbReference type="GO" id="GO:0005786">
    <property type="term" value="C:signal recognition particle, endoplasmic reticulum targeting"/>
    <property type="evidence" value="ECO:0007669"/>
    <property type="project" value="TreeGrafter"/>
</dbReference>
<dbReference type="SUPFAM" id="SSF48452">
    <property type="entry name" value="TPR-like"/>
    <property type="match status" value="1"/>
</dbReference>
<feature type="compositionally biased region" description="Low complexity" evidence="1">
    <location>
        <begin position="15"/>
        <end position="28"/>
    </location>
</feature>